<evidence type="ECO:0000256" key="1">
    <source>
        <dbReference type="SAM" id="MobiDB-lite"/>
    </source>
</evidence>
<protein>
    <submittedName>
        <fullName evidence="2">FO synthase subunit 1</fullName>
    </submittedName>
</protein>
<feature type="region of interest" description="Disordered" evidence="1">
    <location>
        <begin position="628"/>
        <end position="655"/>
    </location>
</feature>
<evidence type="ECO:0000313" key="3">
    <source>
        <dbReference type="Proteomes" id="UP001642464"/>
    </source>
</evidence>
<dbReference type="EMBL" id="CAXAMM010000769">
    <property type="protein sequence ID" value="CAK8988796.1"/>
    <property type="molecule type" value="Genomic_DNA"/>
</dbReference>
<proteinExistence type="predicted"/>
<dbReference type="Proteomes" id="UP001642464">
    <property type="component" value="Unassembled WGS sequence"/>
</dbReference>
<organism evidence="2 3">
    <name type="scientific">Durusdinium trenchii</name>
    <dbReference type="NCBI Taxonomy" id="1381693"/>
    <lineage>
        <taxon>Eukaryota</taxon>
        <taxon>Sar</taxon>
        <taxon>Alveolata</taxon>
        <taxon>Dinophyceae</taxon>
        <taxon>Suessiales</taxon>
        <taxon>Symbiodiniaceae</taxon>
        <taxon>Durusdinium</taxon>
    </lineage>
</organism>
<sequence>MQLILTEGLWSQLKLPYSIKSDQIIGVEASISTIYCTVGNYASIRDAVWASRGITMASATRKAPNCFNLLRQVEVLQRAGLGNARQQMDWDSASAVARAFSVGPKESQAVSNLQSRVNAEVVSDLKTAVAVRGMKNFISHDLIARDVFNEGFSSGQGPTEAWVGQLTNSADQRLVKLFVQRLCSDWDGLAAPMRKSLPFKDALSLHTACGMFWHYMDLLQSKAPASEFLAAREKLQSQFMLGVLDHELQMAAEGSVPPGDIQNVGSFRTVVSQYENKISMENEERSQELVRKVAQSTFDQIAHEIEVDLKLIRASLPTKLTVAAETAQDVQYCKMRQSYVIAAIDATVWPSDGLLEQVGMLNTICSMSTNNVGHIQLPVVQASTSISAVVKHKRKIEDALLKADVDFSNQMTLSFAKESLRAGSDKRPGAQTCFVAMVGKGNKWAEADCVVNGVLGPLPLINVSDMQGYDAETRPSPAQRVEQTKGIPCHKEIIKGFLKNMTFEEKDKVIWADLVPNRFAEFSRAIVQRSLEGERVPVEYYGMFRKDQKDIVTALEEEVYKHWDDLPTSPAKTRPHKEAKVEISGLKLLTCDASGHFGFPEHLLSKFSAGSEHHQSILKKKKEFENEFPQHAADASQPGPGSGNPGRISGRPDYTIENDARPIKVDRTVGFDAAAPPEIATVVGKGGRPSIIIDKGYRIWLGNETTSKLSLCATELFGFNAGHYEEKLVDGGRRHSSGLAWRLKNDLDLICYEKKLMGVADFLHQCATKHGLADVVVVDHELSAKTHPPVTPFGFSDVLFSHWSDGGRC</sequence>
<reference evidence="2 3" key="1">
    <citation type="submission" date="2024-02" db="EMBL/GenBank/DDBJ databases">
        <authorList>
            <person name="Chen Y."/>
            <person name="Shah S."/>
            <person name="Dougan E. K."/>
            <person name="Thang M."/>
            <person name="Chan C."/>
        </authorList>
    </citation>
    <scope>NUCLEOTIDE SEQUENCE [LARGE SCALE GENOMIC DNA]</scope>
</reference>
<gene>
    <name evidence="2" type="ORF">SCF082_LOCUS1534</name>
</gene>
<comment type="caution">
    <text evidence="2">The sequence shown here is derived from an EMBL/GenBank/DDBJ whole genome shotgun (WGS) entry which is preliminary data.</text>
</comment>
<name>A0ABP0HEZ6_9DINO</name>
<evidence type="ECO:0000313" key="2">
    <source>
        <dbReference type="EMBL" id="CAK8988796.1"/>
    </source>
</evidence>
<accession>A0ABP0HEZ6</accession>
<keyword evidence="3" id="KW-1185">Reference proteome</keyword>